<name>A0A6I0F6D3_9FIRM</name>
<dbReference type="PANTHER" id="PTHR34216:SF3">
    <property type="entry name" value="POLY-BETA-1,6-N-ACETYL-D-GLUCOSAMINE N-DEACETYLASE"/>
    <property type="match status" value="1"/>
</dbReference>
<dbReference type="GO" id="GO:0005975">
    <property type="term" value="P:carbohydrate metabolic process"/>
    <property type="evidence" value="ECO:0007669"/>
    <property type="project" value="InterPro"/>
</dbReference>
<dbReference type="Pfam" id="PF01522">
    <property type="entry name" value="Polysacc_deac_1"/>
    <property type="match status" value="1"/>
</dbReference>
<dbReference type="AlphaFoldDB" id="A0A6I0F6D3"/>
<dbReference type="SUPFAM" id="SSF88713">
    <property type="entry name" value="Glycoside hydrolase/deacetylase"/>
    <property type="match status" value="1"/>
</dbReference>
<dbReference type="RefSeq" id="WP_151862084.1">
    <property type="nucleotide sequence ID" value="NZ_WBZC01000061.1"/>
</dbReference>
<sequence length="387" mass="44732">MKKNIVIVLLLIIIILLLTSIDIKGFQKIDDVQLPTYDVNINGVKVDNTYSEYPLLNYKDITYLPMTENYVKDLGLEISWDKEKGLSITELDKYKENEASKLPHEVDSIIDAKIPIITYHHIHTDPSVWSDITISPQKFREDMLYLKALNYNPIHFKDYFSAVDNGSSLPDNPIIITFDDGYRSNYLLAYPILKELNMKATITVIGWSVGRELHKDGQTPIKPHFTWEEAKEMYDSGLIDIQHHTYDLHNLGDGVTCGLGVSQMSDESREDYIKRLRNDTVKLKKLIEEKIGNEVNVFSYPYGVFNEISEEVIKQLGFKATLTTIDDVWNLEDGHYQLERINMPSGVKSIDLMKRILVLDDREVNIPFENIENQMERIEKLENLVIK</sequence>
<accession>A0A6I0F6D3</accession>
<keyword evidence="2" id="KW-0732">Signal</keyword>
<evidence type="ECO:0000256" key="1">
    <source>
        <dbReference type="ARBA" id="ARBA00004613"/>
    </source>
</evidence>
<dbReference type="EMBL" id="WBZC01000061">
    <property type="protein sequence ID" value="KAB3531023.1"/>
    <property type="molecule type" value="Genomic_DNA"/>
</dbReference>
<evidence type="ECO:0000313" key="4">
    <source>
        <dbReference type="EMBL" id="KAB3531023.1"/>
    </source>
</evidence>
<dbReference type="InterPro" id="IPR011330">
    <property type="entry name" value="Glyco_hydro/deAcase_b/a-brl"/>
</dbReference>
<comment type="caution">
    <text evidence="4">The sequence shown here is derived from an EMBL/GenBank/DDBJ whole genome shotgun (WGS) entry which is preliminary data.</text>
</comment>
<dbReference type="Gene3D" id="3.20.20.370">
    <property type="entry name" value="Glycoside hydrolase/deacetylase"/>
    <property type="match status" value="1"/>
</dbReference>
<dbReference type="InterPro" id="IPR002509">
    <property type="entry name" value="NODB_dom"/>
</dbReference>
<gene>
    <name evidence="4" type="ORF">F8154_13170</name>
</gene>
<dbReference type="InterPro" id="IPR051398">
    <property type="entry name" value="Polysacch_Deacetylase"/>
</dbReference>
<organism evidence="4 5">
    <name type="scientific">Alkaliphilus pronyensis</name>
    <dbReference type="NCBI Taxonomy" id="1482732"/>
    <lineage>
        <taxon>Bacteria</taxon>
        <taxon>Bacillati</taxon>
        <taxon>Bacillota</taxon>
        <taxon>Clostridia</taxon>
        <taxon>Peptostreptococcales</taxon>
        <taxon>Natronincolaceae</taxon>
        <taxon>Alkaliphilus</taxon>
    </lineage>
</organism>
<dbReference type="GO" id="GO:0005576">
    <property type="term" value="C:extracellular region"/>
    <property type="evidence" value="ECO:0007669"/>
    <property type="project" value="UniProtKB-SubCell"/>
</dbReference>
<evidence type="ECO:0000259" key="3">
    <source>
        <dbReference type="PROSITE" id="PS51677"/>
    </source>
</evidence>
<comment type="subcellular location">
    <subcellularLocation>
        <location evidence="1">Secreted</location>
    </subcellularLocation>
</comment>
<dbReference type="CDD" id="cd10918">
    <property type="entry name" value="CE4_NodB_like_5s_6s"/>
    <property type="match status" value="1"/>
</dbReference>
<reference evidence="4 5" key="1">
    <citation type="submission" date="2019-10" db="EMBL/GenBank/DDBJ databases">
        <title>Alkaliphilus serpentinus sp. nov. and Alkaliphilus pronyensis sp. nov., two novel anaerobic alkaliphilic species isolated from the serpentinized-hosted hydrothermal field of the Prony Bay (New Caledonia).</title>
        <authorList>
            <person name="Postec A."/>
        </authorList>
    </citation>
    <scope>NUCLEOTIDE SEQUENCE [LARGE SCALE GENOMIC DNA]</scope>
    <source>
        <strain evidence="4 5">LacV</strain>
    </source>
</reference>
<dbReference type="PANTHER" id="PTHR34216">
    <property type="match status" value="1"/>
</dbReference>
<evidence type="ECO:0000256" key="2">
    <source>
        <dbReference type="ARBA" id="ARBA00022729"/>
    </source>
</evidence>
<protein>
    <submittedName>
        <fullName evidence="4">Polysaccharide deacetylase family protein</fullName>
    </submittedName>
</protein>
<dbReference type="OrthoDB" id="9778320at2"/>
<proteinExistence type="predicted"/>
<dbReference type="Proteomes" id="UP000432715">
    <property type="component" value="Unassembled WGS sequence"/>
</dbReference>
<keyword evidence="5" id="KW-1185">Reference proteome</keyword>
<evidence type="ECO:0000313" key="5">
    <source>
        <dbReference type="Proteomes" id="UP000432715"/>
    </source>
</evidence>
<feature type="domain" description="NodB homology" evidence="3">
    <location>
        <begin position="172"/>
        <end position="387"/>
    </location>
</feature>
<dbReference type="PROSITE" id="PS51677">
    <property type="entry name" value="NODB"/>
    <property type="match status" value="1"/>
</dbReference>
<dbReference type="GO" id="GO:0016810">
    <property type="term" value="F:hydrolase activity, acting on carbon-nitrogen (but not peptide) bonds"/>
    <property type="evidence" value="ECO:0007669"/>
    <property type="project" value="InterPro"/>
</dbReference>